<accession>A0A9Q0ME54</accession>
<keyword evidence="2" id="KW-1185">Reference proteome</keyword>
<name>A0A9Q0ME54_BLOTA</name>
<comment type="caution">
    <text evidence="1">The sequence shown here is derived from an EMBL/GenBank/DDBJ whole genome shotgun (WGS) entry which is preliminary data.</text>
</comment>
<dbReference type="Proteomes" id="UP001142055">
    <property type="component" value="Chromosome 1"/>
</dbReference>
<protein>
    <submittedName>
        <fullName evidence="1">Uncharacterized protein</fullName>
    </submittedName>
</protein>
<organism evidence="1 2">
    <name type="scientific">Blomia tropicalis</name>
    <name type="common">Mite</name>
    <dbReference type="NCBI Taxonomy" id="40697"/>
    <lineage>
        <taxon>Eukaryota</taxon>
        <taxon>Metazoa</taxon>
        <taxon>Ecdysozoa</taxon>
        <taxon>Arthropoda</taxon>
        <taxon>Chelicerata</taxon>
        <taxon>Arachnida</taxon>
        <taxon>Acari</taxon>
        <taxon>Acariformes</taxon>
        <taxon>Sarcoptiformes</taxon>
        <taxon>Astigmata</taxon>
        <taxon>Glycyphagoidea</taxon>
        <taxon>Echimyopodidae</taxon>
        <taxon>Blomia</taxon>
    </lineage>
</organism>
<reference evidence="1" key="1">
    <citation type="submission" date="2022-12" db="EMBL/GenBank/DDBJ databases">
        <title>Genome assemblies of Blomia tropicalis.</title>
        <authorList>
            <person name="Cui Y."/>
        </authorList>
    </citation>
    <scope>NUCLEOTIDE SEQUENCE</scope>
    <source>
        <tissue evidence="1">Adult mites</tissue>
    </source>
</reference>
<evidence type="ECO:0000313" key="1">
    <source>
        <dbReference type="EMBL" id="KAJ6224099.1"/>
    </source>
</evidence>
<dbReference type="EMBL" id="JAPWDV010000001">
    <property type="protein sequence ID" value="KAJ6224099.1"/>
    <property type="molecule type" value="Genomic_DNA"/>
</dbReference>
<dbReference type="AlphaFoldDB" id="A0A9Q0ME54"/>
<evidence type="ECO:0000313" key="2">
    <source>
        <dbReference type="Proteomes" id="UP001142055"/>
    </source>
</evidence>
<gene>
    <name evidence="1" type="ORF">RDWZM_002644</name>
</gene>
<sequence>MWNTQREETKIYERNSQTVRHRSVMVVVVDGQAYQFVITKKGETQWQFTQVKNNKNERTNPFNSIFPSFDVSHLIHHSA</sequence>
<proteinExistence type="predicted"/>